<proteinExistence type="predicted"/>
<name>A0ABV0KSH2_9CYAN</name>
<dbReference type="Proteomes" id="UP001476950">
    <property type="component" value="Unassembled WGS sequence"/>
</dbReference>
<comment type="caution">
    <text evidence="1">The sequence shown here is derived from an EMBL/GenBank/DDBJ whole genome shotgun (WGS) entry which is preliminary data.</text>
</comment>
<accession>A0ABV0KSH2</accession>
<gene>
    <name evidence="1" type="ORF">NDI38_26540</name>
</gene>
<keyword evidence="2" id="KW-1185">Reference proteome</keyword>
<evidence type="ECO:0000313" key="2">
    <source>
        <dbReference type="Proteomes" id="UP001476950"/>
    </source>
</evidence>
<sequence length="212" mass="23250">MAYSDFKNLGQAVKDLSLNLENRSGLFSNIQPIEPSEKLKSLLADYLELAINIGTEKARSELIVAPILLDVRRHLKNRISYFSGSTLNVNVEKGLTGECDFVLSNSVNQLEISAPVLTVVEAKKSDIKLGLGQCAAQMVGAQYFNRSQGQTQTIYGAVTTGEIWKFMCLEEELLSVDLSEYYITQLSSILGTLAAPFLELHQAKEGPTANSN</sequence>
<dbReference type="RefSeq" id="WP_190455489.1">
    <property type="nucleotide sequence ID" value="NZ_JAMPLM010000048.1"/>
</dbReference>
<reference evidence="1 2" key="1">
    <citation type="submission" date="2022-04" db="EMBL/GenBank/DDBJ databases">
        <title>Positive selection, recombination, and allopatry shape intraspecific diversity of widespread and dominant cyanobacteria.</title>
        <authorList>
            <person name="Wei J."/>
            <person name="Shu W."/>
            <person name="Hu C."/>
        </authorList>
    </citation>
    <scope>NUCLEOTIDE SEQUENCE [LARGE SCALE GENOMIC DNA]</scope>
    <source>
        <strain evidence="1 2">AS-A4</strain>
    </source>
</reference>
<evidence type="ECO:0008006" key="3">
    <source>
        <dbReference type="Google" id="ProtNLM"/>
    </source>
</evidence>
<dbReference type="EMBL" id="JAMPLM010000048">
    <property type="protein sequence ID" value="MEP1061936.1"/>
    <property type="molecule type" value="Genomic_DNA"/>
</dbReference>
<organism evidence="1 2">
    <name type="scientific">Stenomitos frigidus AS-A4</name>
    <dbReference type="NCBI Taxonomy" id="2933935"/>
    <lineage>
        <taxon>Bacteria</taxon>
        <taxon>Bacillati</taxon>
        <taxon>Cyanobacteriota</taxon>
        <taxon>Cyanophyceae</taxon>
        <taxon>Leptolyngbyales</taxon>
        <taxon>Leptolyngbyaceae</taxon>
        <taxon>Stenomitos</taxon>
    </lineage>
</organism>
<protein>
    <recommendedName>
        <fullName evidence="3">Restriction endonuclease subunit R</fullName>
    </recommendedName>
</protein>
<evidence type="ECO:0000313" key="1">
    <source>
        <dbReference type="EMBL" id="MEP1061936.1"/>
    </source>
</evidence>